<organism evidence="7 8">
    <name type="scientific">Rhipicephalus microplus</name>
    <name type="common">Cattle tick</name>
    <name type="synonym">Boophilus microplus</name>
    <dbReference type="NCBI Taxonomy" id="6941"/>
    <lineage>
        <taxon>Eukaryota</taxon>
        <taxon>Metazoa</taxon>
        <taxon>Ecdysozoa</taxon>
        <taxon>Arthropoda</taxon>
        <taxon>Chelicerata</taxon>
        <taxon>Arachnida</taxon>
        <taxon>Acari</taxon>
        <taxon>Parasitiformes</taxon>
        <taxon>Ixodida</taxon>
        <taxon>Ixodoidea</taxon>
        <taxon>Ixodidae</taxon>
        <taxon>Rhipicephalinae</taxon>
        <taxon>Rhipicephalus</taxon>
        <taxon>Boophilus</taxon>
    </lineage>
</organism>
<sequence>MSKMPSTNLLLSEVLAIILAVSPVLCFATDENVVNVTLYYEGLCSPSHFFILDQLHPTYIKLHDYLIIDILPFGNARMHVVNGTVTFDCQHGPDECYINEVQTCAVKYVHPTRRLLDFVACMLSQDKPTEAGKQCAEQVGTDWGVLDKCSTGPEGTQLMYEMGKRTRDHQPPIEYVPWIEVNGAHNRTIQQKAQIHLFDFVCELLEPEAPRVCRKPGSYYCAPEQ</sequence>
<evidence type="ECO:0000256" key="2">
    <source>
        <dbReference type="ARBA" id="ARBA00005679"/>
    </source>
</evidence>
<name>A0A9J6DTI2_RHIMP</name>
<dbReference type="VEuPathDB" id="VectorBase:LOC119169417"/>
<dbReference type="GO" id="GO:0016671">
    <property type="term" value="F:oxidoreductase activity, acting on a sulfur group of donors, disulfide as acceptor"/>
    <property type="evidence" value="ECO:0007669"/>
    <property type="project" value="InterPro"/>
</dbReference>
<reference evidence="7" key="1">
    <citation type="journal article" date="2020" name="Cell">
        <title>Large-Scale Comparative Analyses of Tick Genomes Elucidate Their Genetic Diversity and Vector Capacities.</title>
        <authorList>
            <consortium name="Tick Genome and Microbiome Consortium (TIGMIC)"/>
            <person name="Jia N."/>
            <person name="Wang J."/>
            <person name="Shi W."/>
            <person name="Du L."/>
            <person name="Sun Y."/>
            <person name="Zhan W."/>
            <person name="Jiang J.F."/>
            <person name="Wang Q."/>
            <person name="Zhang B."/>
            <person name="Ji P."/>
            <person name="Bell-Sakyi L."/>
            <person name="Cui X.M."/>
            <person name="Yuan T.T."/>
            <person name="Jiang B.G."/>
            <person name="Yang W.F."/>
            <person name="Lam T.T."/>
            <person name="Chang Q.C."/>
            <person name="Ding S.J."/>
            <person name="Wang X.J."/>
            <person name="Zhu J.G."/>
            <person name="Ruan X.D."/>
            <person name="Zhao L."/>
            <person name="Wei J.T."/>
            <person name="Ye R.Z."/>
            <person name="Que T.C."/>
            <person name="Du C.H."/>
            <person name="Zhou Y.H."/>
            <person name="Cheng J.X."/>
            <person name="Dai P.F."/>
            <person name="Guo W.B."/>
            <person name="Han X.H."/>
            <person name="Huang E.J."/>
            <person name="Li L.F."/>
            <person name="Wei W."/>
            <person name="Gao Y.C."/>
            <person name="Liu J.Z."/>
            <person name="Shao H.Z."/>
            <person name="Wang X."/>
            <person name="Wang C.C."/>
            <person name="Yang T.C."/>
            <person name="Huo Q.B."/>
            <person name="Li W."/>
            <person name="Chen H.Y."/>
            <person name="Chen S.E."/>
            <person name="Zhou L.G."/>
            <person name="Ni X.B."/>
            <person name="Tian J.H."/>
            <person name="Sheng Y."/>
            <person name="Liu T."/>
            <person name="Pan Y.S."/>
            <person name="Xia L.Y."/>
            <person name="Li J."/>
            <person name="Zhao F."/>
            <person name="Cao W.C."/>
        </authorList>
    </citation>
    <scope>NUCLEOTIDE SEQUENCE</scope>
    <source>
        <strain evidence="7">Rmic-2018</strain>
    </source>
</reference>
<dbReference type="OMA" id="QHGATEC"/>
<evidence type="ECO:0000256" key="1">
    <source>
        <dbReference type="ARBA" id="ARBA00004613"/>
    </source>
</evidence>
<dbReference type="EMBL" id="JABSTU010000007">
    <property type="protein sequence ID" value="KAH8025270.1"/>
    <property type="molecule type" value="Genomic_DNA"/>
</dbReference>
<comment type="caution">
    <text evidence="7">The sequence shown here is derived from an EMBL/GenBank/DDBJ whole genome shotgun (WGS) entry which is preliminary data.</text>
</comment>
<dbReference type="AlphaFoldDB" id="A0A9J6DTI2"/>
<evidence type="ECO:0000256" key="4">
    <source>
        <dbReference type="ARBA" id="ARBA00022729"/>
    </source>
</evidence>
<keyword evidence="4 6" id="KW-0732">Signal</keyword>
<accession>A0A9J6DTI2</accession>
<feature type="signal peptide" evidence="6">
    <location>
        <begin position="1"/>
        <end position="26"/>
    </location>
</feature>
<keyword evidence="5" id="KW-0325">Glycoprotein</keyword>
<keyword evidence="3" id="KW-0964">Secreted</keyword>
<keyword evidence="8" id="KW-1185">Reference proteome</keyword>
<dbReference type="Proteomes" id="UP000821866">
    <property type="component" value="Unassembled WGS sequence"/>
</dbReference>
<dbReference type="OrthoDB" id="958254at2759"/>
<dbReference type="PANTHER" id="PTHR13234:SF8">
    <property type="entry name" value="GAMMA-INTERFERON-INDUCIBLE LYSOSOMAL THIOL REDUCTASE"/>
    <property type="match status" value="1"/>
</dbReference>
<dbReference type="InterPro" id="IPR004911">
    <property type="entry name" value="Interferon-induced_GILT"/>
</dbReference>
<dbReference type="GO" id="GO:0005576">
    <property type="term" value="C:extracellular region"/>
    <property type="evidence" value="ECO:0007669"/>
    <property type="project" value="UniProtKB-SubCell"/>
</dbReference>
<evidence type="ECO:0000313" key="7">
    <source>
        <dbReference type="EMBL" id="KAH8025270.1"/>
    </source>
</evidence>
<dbReference type="Pfam" id="PF03227">
    <property type="entry name" value="GILT"/>
    <property type="match status" value="1"/>
</dbReference>
<comment type="subcellular location">
    <subcellularLocation>
        <location evidence="1">Secreted</location>
    </subcellularLocation>
</comment>
<proteinExistence type="inferred from homology"/>
<evidence type="ECO:0000256" key="6">
    <source>
        <dbReference type="SAM" id="SignalP"/>
    </source>
</evidence>
<evidence type="ECO:0000256" key="5">
    <source>
        <dbReference type="ARBA" id="ARBA00023180"/>
    </source>
</evidence>
<evidence type="ECO:0000313" key="8">
    <source>
        <dbReference type="Proteomes" id="UP000821866"/>
    </source>
</evidence>
<feature type="chain" id="PRO_5039889843" description="Gamma-interferon inducible lysosomal thiol reductase" evidence="6">
    <location>
        <begin position="27"/>
        <end position="225"/>
    </location>
</feature>
<dbReference type="PANTHER" id="PTHR13234">
    <property type="entry name" value="GAMMA-INTERFERON INDUCIBLE LYSOSOMAL THIOL REDUCTASE GILT"/>
    <property type="match status" value="1"/>
</dbReference>
<evidence type="ECO:0000256" key="3">
    <source>
        <dbReference type="ARBA" id="ARBA00022525"/>
    </source>
</evidence>
<reference evidence="7" key="2">
    <citation type="submission" date="2021-09" db="EMBL/GenBank/DDBJ databases">
        <authorList>
            <person name="Jia N."/>
            <person name="Wang J."/>
            <person name="Shi W."/>
            <person name="Du L."/>
            <person name="Sun Y."/>
            <person name="Zhan W."/>
            <person name="Jiang J."/>
            <person name="Wang Q."/>
            <person name="Zhang B."/>
            <person name="Ji P."/>
            <person name="Sakyi L.B."/>
            <person name="Cui X."/>
            <person name="Yuan T."/>
            <person name="Jiang B."/>
            <person name="Yang W."/>
            <person name="Lam T.T.-Y."/>
            <person name="Chang Q."/>
            <person name="Ding S."/>
            <person name="Wang X."/>
            <person name="Zhu J."/>
            <person name="Ruan X."/>
            <person name="Zhao L."/>
            <person name="Wei J."/>
            <person name="Que T."/>
            <person name="Du C."/>
            <person name="Cheng J."/>
            <person name="Dai P."/>
            <person name="Han X."/>
            <person name="Huang E."/>
            <person name="Gao Y."/>
            <person name="Liu J."/>
            <person name="Shao H."/>
            <person name="Ye R."/>
            <person name="Li L."/>
            <person name="Wei W."/>
            <person name="Wang X."/>
            <person name="Wang C."/>
            <person name="Huo Q."/>
            <person name="Li W."/>
            <person name="Guo W."/>
            <person name="Chen H."/>
            <person name="Chen S."/>
            <person name="Zhou L."/>
            <person name="Zhou L."/>
            <person name="Ni X."/>
            <person name="Tian J."/>
            <person name="Zhou Y."/>
            <person name="Sheng Y."/>
            <person name="Liu T."/>
            <person name="Pan Y."/>
            <person name="Xia L."/>
            <person name="Li J."/>
            <person name="Zhao F."/>
            <person name="Cao W."/>
        </authorList>
    </citation>
    <scope>NUCLEOTIDE SEQUENCE</scope>
    <source>
        <strain evidence="7">Rmic-2018</strain>
        <tissue evidence="7">Larvae</tissue>
    </source>
</reference>
<evidence type="ECO:0008006" key="9">
    <source>
        <dbReference type="Google" id="ProtNLM"/>
    </source>
</evidence>
<gene>
    <name evidence="7" type="ORF">HPB51_005621</name>
</gene>
<protein>
    <recommendedName>
        <fullName evidence="9">Gamma-interferon inducible lysosomal thiol reductase</fullName>
    </recommendedName>
</protein>
<comment type="similarity">
    <text evidence="2">Belongs to the GILT family.</text>
</comment>